<dbReference type="Proteomes" id="UP000070168">
    <property type="component" value="Unassembled WGS sequence"/>
</dbReference>
<accession>A0A135LNC6</accession>
<evidence type="ECO:0000313" key="3">
    <source>
        <dbReference type="Proteomes" id="UP000070168"/>
    </source>
</evidence>
<gene>
    <name evidence="2" type="ORF">PGRI_069610</name>
</gene>
<dbReference type="EMBL" id="LHQR01000047">
    <property type="protein sequence ID" value="KXG50470.1"/>
    <property type="molecule type" value="Genomic_DNA"/>
</dbReference>
<reference evidence="2 3" key="1">
    <citation type="journal article" date="2016" name="BMC Genomics">
        <title>Genome sequencing and secondary metabolism of the postharvest pathogen Penicillium griseofulvum.</title>
        <authorList>
            <person name="Banani H."/>
            <person name="Marcet-Houben M."/>
            <person name="Ballester A.R."/>
            <person name="Abbruscato P."/>
            <person name="Gonzalez-Candelas L."/>
            <person name="Gabaldon T."/>
            <person name="Spadaro D."/>
        </authorList>
    </citation>
    <scope>NUCLEOTIDE SEQUENCE [LARGE SCALE GENOMIC DNA]</scope>
    <source>
        <strain evidence="2 3">PG3</strain>
    </source>
</reference>
<feature type="region of interest" description="Disordered" evidence="1">
    <location>
        <begin position="273"/>
        <end position="311"/>
    </location>
</feature>
<evidence type="ECO:0000256" key="1">
    <source>
        <dbReference type="SAM" id="MobiDB-lite"/>
    </source>
</evidence>
<comment type="caution">
    <text evidence="2">The sequence shown here is derived from an EMBL/GenBank/DDBJ whole genome shotgun (WGS) entry which is preliminary data.</text>
</comment>
<dbReference type="RefSeq" id="XP_040649006.1">
    <property type="nucleotide sequence ID" value="XM_040794675.1"/>
</dbReference>
<proteinExistence type="predicted"/>
<evidence type="ECO:0000313" key="2">
    <source>
        <dbReference type="EMBL" id="KXG50470.1"/>
    </source>
</evidence>
<keyword evidence="3" id="KW-1185">Reference proteome</keyword>
<name>A0A135LNC6_PENPA</name>
<dbReference type="AlphaFoldDB" id="A0A135LNC6"/>
<organism evidence="2 3">
    <name type="scientific">Penicillium patulum</name>
    <name type="common">Penicillium griseofulvum</name>
    <dbReference type="NCBI Taxonomy" id="5078"/>
    <lineage>
        <taxon>Eukaryota</taxon>
        <taxon>Fungi</taxon>
        <taxon>Dikarya</taxon>
        <taxon>Ascomycota</taxon>
        <taxon>Pezizomycotina</taxon>
        <taxon>Eurotiomycetes</taxon>
        <taxon>Eurotiomycetidae</taxon>
        <taxon>Eurotiales</taxon>
        <taxon>Aspergillaceae</taxon>
        <taxon>Penicillium</taxon>
    </lineage>
</organism>
<protein>
    <submittedName>
        <fullName evidence="2">Uncharacterized protein</fullName>
    </submittedName>
</protein>
<sequence length="345" mass="39494">MERLQDVVWYRRWAKRVKEKFMQYNSGEATLTQLDATINQLPSATMSVSCETLEVLEVEFGFGLRRATLGKEAWMNPHQFITLPQAFLDHLAMESELLKNWCVSTDNEIRARTIITKLLEAVYKELRLEGFAGPEEIRMREETTFSFYPMKFTDGRKPCKVRCVGRTDLSFNFGDEEAQAINLVVVDVNHSRASHGGQGQILAYMAMGTTATKPPTLSVMRSYNRRVPTEGIRYDHNGNAINRPNEPPMTLRRRSRVYLLRRQQVTQKHIAISREDTPEKGSPQGTVDVDQISPSSASLEHASANGPVQRQTLGKYFDYEDVMRDYDIIDQISKKAQAVDIRRRP</sequence>
<dbReference type="OrthoDB" id="4359351at2759"/>
<dbReference type="GeneID" id="63709975"/>